<name>A0A0F9PFZ9_9ZZZZ</name>
<reference evidence="1" key="1">
    <citation type="journal article" date="2015" name="Nature">
        <title>Complex archaea that bridge the gap between prokaryotes and eukaryotes.</title>
        <authorList>
            <person name="Spang A."/>
            <person name="Saw J.H."/>
            <person name="Jorgensen S.L."/>
            <person name="Zaremba-Niedzwiedzka K."/>
            <person name="Martijn J."/>
            <person name="Lind A.E."/>
            <person name="van Eijk R."/>
            <person name="Schleper C."/>
            <person name="Guy L."/>
            <person name="Ettema T.J."/>
        </authorList>
    </citation>
    <scope>NUCLEOTIDE SEQUENCE</scope>
</reference>
<comment type="caution">
    <text evidence="1">The sequence shown here is derived from an EMBL/GenBank/DDBJ whole genome shotgun (WGS) entry which is preliminary data.</text>
</comment>
<dbReference type="EMBL" id="LAZR01006416">
    <property type="protein sequence ID" value="KKM92257.1"/>
    <property type="molecule type" value="Genomic_DNA"/>
</dbReference>
<proteinExistence type="predicted"/>
<protein>
    <submittedName>
        <fullName evidence="1">Uncharacterized protein</fullName>
    </submittedName>
</protein>
<accession>A0A0F9PFZ9</accession>
<dbReference type="AlphaFoldDB" id="A0A0F9PFZ9"/>
<sequence>MKKKLDSIKLKRKIKIEKFRGILDVGKQQKKESYISILKIAEENGGKVEAKDIINKFFKERPESLGERLIHRCYLYGLLTEDGRLTEEGKSAIEENKVFLKENGAYNFWTTKDPLIKQILLNVEDINLFHMKKGNAIKELINIPDWIKNLENERINLFNKKNEIIKIYEFRDLVQEMENDLNIMIYYIVSPSDKIEEHKLLITGDLKKELIELPKYSYEDIWLSLLEKESNRWDKESNAYMCKLEELDNSSRLSFKITKSFKNPEILDLGIFNNLTVNRIPIIPINNEEANSWAIWILEQKILDYLDAEDYSKLCSEIIRMKAFKQYKISLPAQEEMAKSFVKESEEGDIEFMEKYWYLKSPLELEPKIVNEG</sequence>
<organism evidence="1">
    <name type="scientific">marine sediment metagenome</name>
    <dbReference type="NCBI Taxonomy" id="412755"/>
    <lineage>
        <taxon>unclassified sequences</taxon>
        <taxon>metagenomes</taxon>
        <taxon>ecological metagenomes</taxon>
    </lineage>
</organism>
<gene>
    <name evidence="1" type="ORF">LCGC14_1220250</name>
</gene>
<evidence type="ECO:0000313" key="1">
    <source>
        <dbReference type="EMBL" id="KKM92257.1"/>
    </source>
</evidence>